<feature type="compositionally biased region" description="Basic and acidic residues" evidence="1">
    <location>
        <begin position="63"/>
        <end position="73"/>
    </location>
</feature>
<evidence type="ECO:0000313" key="2">
    <source>
        <dbReference type="EMBL" id="NOV43741.1"/>
    </source>
</evidence>
<accession>A0A6M2DF56</accession>
<dbReference type="AlphaFoldDB" id="A0A6M2DF56"/>
<organism evidence="2">
    <name type="scientific">Xenopsylla cheopis</name>
    <name type="common">Oriental rat flea</name>
    <name type="synonym">Pulex cheopis</name>
    <dbReference type="NCBI Taxonomy" id="163159"/>
    <lineage>
        <taxon>Eukaryota</taxon>
        <taxon>Metazoa</taxon>
        <taxon>Ecdysozoa</taxon>
        <taxon>Arthropoda</taxon>
        <taxon>Hexapoda</taxon>
        <taxon>Insecta</taxon>
        <taxon>Pterygota</taxon>
        <taxon>Neoptera</taxon>
        <taxon>Endopterygota</taxon>
        <taxon>Siphonaptera</taxon>
        <taxon>Pulicidae</taxon>
        <taxon>Xenopsyllinae</taxon>
        <taxon>Xenopsylla</taxon>
    </lineage>
</organism>
<proteinExistence type="predicted"/>
<sequence length="73" mass="8133">MESWLLEVEPVRIPRPKIGCGKGGGLVAGKMRLQGGRRPQEPPKDYHEGAVAQLSPRVGQDMENLRRSLEEKL</sequence>
<evidence type="ECO:0000256" key="1">
    <source>
        <dbReference type="SAM" id="MobiDB-lite"/>
    </source>
</evidence>
<protein>
    <submittedName>
        <fullName evidence="2">Putative secreted protein</fullName>
    </submittedName>
</protein>
<reference evidence="2" key="1">
    <citation type="submission" date="2020-03" db="EMBL/GenBank/DDBJ databases">
        <title>Transcriptomic Profiling of the Digestive Tract of the Rat Flea, Xenopsylla cheopis, Following Blood Feeding and Infection with Yersinia pestis.</title>
        <authorList>
            <person name="Bland D.M."/>
            <person name="Martens C.A."/>
            <person name="Virtaneva K."/>
            <person name="Kanakabandi K."/>
            <person name="Long D."/>
            <person name="Rosenke R."/>
            <person name="Saturday G.A."/>
            <person name="Hoyt F.H."/>
            <person name="Bruno D.P."/>
            <person name="Ribeiro J.M.C."/>
            <person name="Hinnebusch J."/>
        </authorList>
    </citation>
    <scope>NUCLEOTIDE SEQUENCE</scope>
</reference>
<feature type="compositionally biased region" description="Basic and acidic residues" evidence="1">
    <location>
        <begin position="38"/>
        <end position="48"/>
    </location>
</feature>
<name>A0A6M2DF56_XENCH</name>
<feature type="region of interest" description="Disordered" evidence="1">
    <location>
        <begin position="33"/>
        <end position="73"/>
    </location>
</feature>
<dbReference type="EMBL" id="GIIL01000015">
    <property type="protein sequence ID" value="NOV43741.1"/>
    <property type="molecule type" value="Transcribed_RNA"/>
</dbReference>